<evidence type="ECO:0000313" key="2">
    <source>
        <dbReference type="EMBL" id="KAE8712390.1"/>
    </source>
</evidence>
<gene>
    <name evidence="2" type="ORF">F3Y22_tig00110257pilonHSYRG00074</name>
</gene>
<dbReference type="EMBL" id="VEPZ02000897">
    <property type="protein sequence ID" value="KAE8712390.1"/>
    <property type="molecule type" value="Genomic_DNA"/>
</dbReference>
<protein>
    <recommendedName>
        <fullName evidence="1">Protein kinase domain-containing protein</fullName>
    </recommendedName>
</protein>
<dbReference type="Pfam" id="PF24970">
    <property type="entry name" value="ARM_RUK"/>
    <property type="match status" value="1"/>
</dbReference>
<dbReference type="Proteomes" id="UP000436088">
    <property type="component" value="Unassembled WGS sequence"/>
</dbReference>
<dbReference type="InterPro" id="IPR044591">
    <property type="entry name" value="RUK"/>
</dbReference>
<proteinExistence type="predicted"/>
<dbReference type="GO" id="GO:0000914">
    <property type="term" value="P:phragmoplast assembly"/>
    <property type="evidence" value="ECO:0007669"/>
    <property type="project" value="InterPro"/>
</dbReference>
<name>A0A6A3B613_HIBSY</name>
<dbReference type="SUPFAM" id="SSF56112">
    <property type="entry name" value="Protein kinase-like (PK-like)"/>
    <property type="match status" value="1"/>
</dbReference>
<dbReference type="PANTHER" id="PTHR46562">
    <property type="entry name" value="SERINE/THREONINE-KINASE ULK4-LIKE PROTEIN-RELATED"/>
    <property type="match status" value="1"/>
</dbReference>
<dbReference type="GO" id="GO:0008017">
    <property type="term" value="F:microtubule binding"/>
    <property type="evidence" value="ECO:0007669"/>
    <property type="project" value="InterPro"/>
</dbReference>
<keyword evidence="3" id="KW-1185">Reference proteome</keyword>
<dbReference type="PANTHER" id="PTHR46562:SF1">
    <property type="entry name" value="SERINE_THREONINE-PROTEIN KINASE ULK4"/>
    <property type="match status" value="1"/>
</dbReference>
<reference evidence="2" key="1">
    <citation type="submission" date="2019-09" db="EMBL/GenBank/DDBJ databases">
        <title>Draft genome information of white flower Hibiscus syriacus.</title>
        <authorList>
            <person name="Kim Y.-M."/>
        </authorList>
    </citation>
    <scope>NUCLEOTIDE SEQUENCE [LARGE SCALE GENOMIC DNA]</scope>
    <source>
        <strain evidence="2">YM2019G1</strain>
    </source>
</reference>
<dbReference type="Gene3D" id="1.10.510.10">
    <property type="entry name" value="Transferase(Phosphotransferase) domain 1"/>
    <property type="match status" value="1"/>
</dbReference>
<dbReference type="GO" id="GO:0004672">
    <property type="term" value="F:protein kinase activity"/>
    <property type="evidence" value="ECO:0007669"/>
    <property type="project" value="InterPro"/>
</dbReference>
<sequence>MNQYHIYEAISRGKYSTVYKRRKKKTIEYFAIKSVEKSQRSKVLLEVRILHSLNDLNILKFYSWYETSAHLWLVLEFCTGGDLIADVASESVVLLLKAAPREDTTGFLTNLSKAGSVLESWRGNGSSHLLLKRLLHAVGYACRQYLLQAMILSISGPEITRIQGIVSKLKSSSIPGLANVASLVLSELQRLSRCV</sequence>
<accession>A0A6A3B613</accession>
<dbReference type="GO" id="GO:0005524">
    <property type="term" value="F:ATP binding"/>
    <property type="evidence" value="ECO:0007669"/>
    <property type="project" value="InterPro"/>
</dbReference>
<dbReference type="SMART" id="SM00220">
    <property type="entry name" value="S_TKc"/>
    <property type="match status" value="1"/>
</dbReference>
<feature type="domain" description="Protein kinase" evidence="1">
    <location>
        <begin position="4"/>
        <end position="195"/>
    </location>
</feature>
<dbReference type="InterPro" id="IPR000719">
    <property type="entry name" value="Prot_kinase_dom"/>
</dbReference>
<evidence type="ECO:0000259" key="1">
    <source>
        <dbReference type="PROSITE" id="PS50011"/>
    </source>
</evidence>
<dbReference type="PROSITE" id="PS50011">
    <property type="entry name" value="PROTEIN_KINASE_DOM"/>
    <property type="match status" value="1"/>
</dbReference>
<evidence type="ECO:0000313" key="3">
    <source>
        <dbReference type="Proteomes" id="UP000436088"/>
    </source>
</evidence>
<organism evidence="2 3">
    <name type="scientific">Hibiscus syriacus</name>
    <name type="common">Rose of Sharon</name>
    <dbReference type="NCBI Taxonomy" id="106335"/>
    <lineage>
        <taxon>Eukaryota</taxon>
        <taxon>Viridiplantae</taxon>
        <taxon>Streptophyta</taxon>
        <taxon>Embryophyta</taxon>
        <taxon>Tracheophyta</taxon>
        <taxon>Spermatophyta</taxon>
        <taxon>Magnoliopsida</taxon>
        <taxon>eudicotyledons</taxon>
        <taxon>Gunneridae</taxon>
        <taxon>Pentapetalae</taxon>
        <taxon>rosids</taxon>
        <taxon>malvids</taxon>
        <taxon>Malvales</taxon>
        <taxon>Malvaceae</taxon>
        <taxon>Malvoideae</taxon>
        <taxon>Hibiscus</taxon>
    </lineage>
</organism>
<comment type="caution">
    <text evidence="2">The sequence shown here is derived from an EMBL/GenBank/DDBJ whole genome shotgun (WGS) entry which is preliminary data.</text>
</comment>
<dbReference type="InterPro" id="IPR011009">
    <property type="entry name" value="Kinase-like_dom_sf"/>
</dbReference>
<dbReference type="InterPro" id="IPR056980">
    <property type="entry name" value="ARM_RUK"/>
</dbReference>
<dbReference type="AlphaFoldDB" id="A0A6A3B613"/>